<organism evidence="1 2">
    <name type="scientific">Shewanella marisflavi</name>
    <dbReference type="NCBI Taxonomy" id="260364"/>
    <lineage>
        <taxon>Bacteria</taxon>
        <taxon>Pseudomonadati</taxon>
        <taxon>Pseudomonadota</taxon>
        <taxon>Gammaproteobacteria</taxon>
        <taxon>Alteromonadales</taxon>
        <taxon>Shewanellaceae</taxon>
        <taxon>Shewanella</taxon>
    </lineage>
</organism>
<evidence type="ECO:0000313" key="1">
    <source>
        <dbReference type="EMBL" id="ASJ96900.1"/>
    </source>
</evidence>
<dbReference type="RefSeq" id="WP_088904711.1">
    <property type="nucleotide sequence ID" value="NZ_CP022272.1"/>
</dbReference>
<protein>
    <recommendedName>
        <fullName evidence="3">GRAM domain-containing protein</fullName>
    </recommendedName>
</protein>
<gene>
    <name evidence="1" type="ORF">CFF01_10090</name>
</gene>
<accession>A0AAC9TXZ1</accession>
<name>A0AAC9TXZ1_9GAMM</name>
<proteinExistence type="predicted"/>
<evidence type="ECO:0008006" key="3">
    <source>
        <dbReference type="Google" id="ProtNLM"/>
    </source>
</evidence>
<evidence type="ECO:0000313" key="2">
    <source>
        <dbReference type="Proteomes" id="UP000198233"/>
    </source>
</evidence>
<reference evidence="1 2" key="1">
    <citation type="submission" date="2017-06" db="EMBL/GenBank/DDBJ databases">
        <title>Complete genome sequence of Shewanella marisflavi EP1 associated with anaerobic 2,4-dinitrotoluene reduction and salt tolerance.</title>
        <authorList>
            <person name="Huang J."/>
        </authorList>
    </citation>
    <scope>NUCLEOTIDE SEQUENCE [LARGE SCALE GENOMIC DNA]</scope>
    <source>
        <strain evidence="1 2">EP1</strain>
    </source>
</reference>
<dbReference type="KEGG" id="smav:CFF01_10090"/>
<dbReference type="AlphaFoldDB" id="A0AAC9TXZ1"/>
<dbReference type="EMBL" id="CP022272">
    <property type="protein sequence ID" value="ASJ96900.1"/>
    <property type="molecule type" value="Genomic_DNA"/>
</dbReference>
<sequence>MRLSIETEQRQAKSSPATLQKNAIRVDGRLSLNRETLDFKSFSADGLYGPYHLPLKEIVKVETCWGKGAGILPITPDGIQVSLSNGDKYQFIVANPETWVESLTS</sequence>
<dbReference type="Proteomes" id="UP000198233">
    <property type="component" value="Chromosome"/>
</dbReference>